<gene>
    <name evidence="2" type="ORF">B0H17DRAFT_1215414</name>
</gene>
<comment type="caution">
    <text evidence="2">The sequence shown here is derived from an EMBL/GenBank/DDBJ whole genome shotgun (WGS) entry which is preliminary data.</text>
</comment>
<name>A0AAD7G1K0_MYCRO</name>
<feature type="compositionally biased region" description="Basic and acidic residues" evidence="1">
    <location>
        <begin position="326"/>
        <end position="343"/>
    </location>
</feature>
<reference evidence="2" key="1">
    <citation type="submission" date="2023-03" db="EMBL/GenBank/DDBJ databases">
        <title>Massive genome expansion in bonnet fungi (Mycena s.s.) driven by repeated elements and novel gene families across ecological guilds.</title>
        <authorList>
            <consortium name="Lawrence Berkeley National Laboratory"/>
            <person name="Harder C.B."/>
            <person name="Miyauchi S."/>
            <person name="Viragh M."/>
            <person name="Kuo A."/>
            <person name="Thoen E."/>
            <person name="Andreopoulos B."/>
            <person name="Lu D."/>
            <person name="Skrede I."/>
            <person name="Drula E."/>
            <person name="Henrissat B."/>
            <person name="Morin E."/>
            <person name="Kohler A."/>
            <person name="Barry K."/>
            <person name="LaButti K."/>
            <person name="Morin E."/>
            <person name="Salamov A."/>
            <person name="Lipzen A."/>
            <person name="Mereny Z."/>
            <person name="Hegedus B."/>
            <person name="Baldrian P."/>
            <person name="Stursova M."/>
            <person name="Weitz H."/>
            <person name="Taylor A."/>
            <person name="Grigoriev I.V."/>
            <person name="Nagy L.G."/>
            <person name="Martin F."/>
            <person name="Kauserud H."/>
        </authorList>
    </citation>
    <scope>NUCLEOTIDE SEQUENCE</scope>
    <source>
        <strain evidence="2">CBHHK067</strain>
    </source>
</reference>
<proteinExistence type="predicted"/>
<evidence type="ECO:0000313" key="3">
    <source>
        <dbReference type="Proteomes" id="UP001221757"/>
    </source>
</evidence>
<evidence type="ECO:0000313" key="2">
    <source>
        <dbReference type="EMBL" id="KAJ7649200.1"/>
    </source>
</evidence>
<sequence length="360" mass="38968">MATPTTQTEIPPANAGIPNATTFPVIATTSPPNASTPPVITATSQPDTTTAPVIAPPVIEARPPRERESALTKAGGKVKQKKKNPTGLPRKDGNPGRFFGARLAFLEAQLPIYLATTGRGGVTAFYQKLFPLWWAAFPWYEGPDVVQELLENVVDASATTSANSGGSDAPTAATGAPPTATTAGAPPTAMTAGAPPTMTAADAPLEWPSTGGINPTFKAAIQLEVTVVCFRSCLAMNDALTACTRNNKNPFVEWLEGFQRPEPLPRKLPLHKFYMQQEDYYELVEERFKDRWASSGLEQKYALDFRCKCTKELLDAEPEEVRAKIAAQRDKEHEETLAEDHRHVQLVGDPEMPDASKQEA</sequence>
<dbReference type="Proteomes" id="UP001221757">
    <property type="component" value="Unassembled WGS sequence"/>
</dbReference>
<protein>
    <submittedName>
        <fullName evidence="2">Uncharacterized protein</fullName>
    </submittedName>
</protein>
<feature type="compositionally biased region" description="Low complexity" evidence="1">
    <location>
        <begin position="27"/>
        <end position="38"/>
    </location>
</feature>
<feature type="compositionally biased region" description="Polar residues" evidence="1">
    <location>
        <begin position="41"/>
        <end position="51"/>
    </location>
</feature>
<feature type="region of interest" description="Disordered" evidence="1">
    <location>
        <begin position="326"/>
        <end position="360"/>
    </location>
</feature>
<dbReference type="AlphaFoldDB" id="A0AAD7G1K0"/>
<feature type="compositionally biased region" description="Low complexity" evidence="1">
    <location>
        <begin position="159"/>
        <end position="204"/>
    </location>
</feature>
<dbReference type="EMBL" id="JARKIE010000369">
    <property type="protein sequence ID" value="KAJ7649200.1"/>
    <property type="molecule type" value="Genomic_DNA"/>
</dbReference>
<evidence type="ECO:0000256" key="1">
    <source>
        <dbReference type="SAM" id="MobiDB-lite"/>
    </source>
</evidence>
<accession>A0AAD7G1K0</accession>
<keyword evidence="3" id="KW-1185">Reference proteome</keyword>
<organism evidence="2 3">
    <name type="scientific">Mycena rosella</name>
    <name type="common">Pink bonnet</name>
    <name type="synonym">Agaricus rosellus</name>
    <dbReference type="NCBI Taxonomy" id="1033263"/>
    <lineage>
        <taxon>Eukaryota</taxon>
        <taxon>Fungi</taxon>
        <taxon>Dikarya</taxon>
        <taxon>Basidiomycota</taxon>
        <taxon>Agaricomycotina</taxon>
        <taxon>Agaricomycetes</taxon>
        <taxon>Agaricomycetidae</taxon>
        <taxon>Agaricales</taxon>
        <taxon>Marasmiineae</taxon>
        <taxon>Mycenaceae</taxon>
        <taxon>Mycena</taxon>
    </lineage>
</organism>
<feature type="region of interest" description="Disordered" evidence="1">
    <location>
        <begin position="159"/>
        <end position="206"/>
    </location>
</feature>
<feature type="region of interest" description="Disordered" evidence="1">
    <location>
        <begin position="1"/>
        <end position="95"/>
    </location>
</feature>